<proteinExistence type="predicted"/>
<feature type="region of interest" description="Disordered" evidence="1">
    <location>
        <begin position="86"/>
        <end position="106"/>
    </location>
</feature>
<name>A0A1I8A8T8_9BILA</name>
<protein>
    <submittedName>
        <fullName evidence="3">DNA-directed RNA polymerase</fullName>
    </submittedName>
</protein>
<evidence type="ECO:0000313" key="2">
    <source>
        <dbReference type="Proteomes" id="UP000095287"/>
    </source>
</evidence>
<accession>A0A1I8A8T8</accession>
<organism evidence="2 3">
    <name type="scientific">Steinernema glaseri</name>
    <dbReference type="NCBI Taxonomy" id="37863"/>
    <lineage>
        <taxon>Eukaryota</taxon>
        <taxon>Metazoa</taxon>
        <taxon>Ecdysozoa</taxon>
        <taxon>Nematoda</taxon>
        <taxon>Chromadorea</taxon>
        <taxon>Rhabditida</taxon>
        <taxon>Tylenchina</taxon>
        <taxon>Panagrolaimomorpha</taxon>
        <taxon>Strongyloidoidea</taxon>
        <taxon>Steinernematidae</taxon>
        <taxon>Steinernema</taxon>
    </lineage>
</organism>
<keyword evidence="2" id="KW-1185">Reference proteome</keyword>
<dbReference type="WBParaSite" id="L893_g34001.t1">
    <property type="protein sequence ID" value="L893_g34001.t1"/>
    <property type="gene ID" value="L893_g34001"/>
</dbReference>
<dbReference type="AlphaFoldDB" id="A0A1I8A8T8"/>
<feature type="compositionally biased region" description="Basic and acidic residues" evidence="1">
    <location>
        <begin position="88"/>
        <end position="106"/>
    </location>
</feature>
<evidence type="ECO:0000313" key="3">
    <source>
        <dbReference type="WBParaSite" id="L893_g34001.t1"/>
    </source>
</evidence>
<reference evidence="3" key="1">
    <citation type="submission" date="2016-11" db="UniProtKB">
        <authorList>
            <consortium name="WormBaseParasite"/>
        </authorList>
    </citation>
    <scope>IDENTIFICATION</scope>
</reference>
<sequence>MCAPINRKPVEREVKSAVKELSRQGGIDDFGQERARERGKWGNSLEINLGAPVALRGDFTPPSDKYTCSRKDYRIPVACLQRTVPTNDHTRDIGDASKRTTDGGGV</sequence>
<evidence type="ECO:0000256" key="1">
    <source>
        <dbReference type="SAM" id="MobiDB-lite"/>
    </source>
</evidence>
<dbReference type="Proteomes" id="UP000095287">
    <property type="component" value="Unplaced"/>
</dbReference>